<dbReference type="Proteomes" id="UP000739565">
    <property type="component" value="Unassembled WGS sequence"/>
</dbReference>
<protein>
    <submittedName>
        <fullName evidence="1">Histidine phosphatase family protein</fullName>
    </submittedName>
</protein>
<dbReference type="GO" id="GO:0016791">
    <property type="term" value="F:phosphatase activity"/>
    <property type="evidence" value="ECO:0007669"/>
    <property type="project" value="TreeGrafter"/>
</dbReference>
<evidence type="ECO:0000313" key="2">
    <source>
        <dbReference type="Proteomes" id="UP000739565"/>
    </source>
</evidence>
<dbReference type="SMART" id="SM00855">
    <property type="entry name" value="PGAM"/>
    <property type="match status" value="1"/>
</dbReference>
<name>A0A953NCQ0_9BURK</name>
<dbReference type="PANTHER" id="PTHR48100:SF1">
    <property type="entry name" value="HISTIDINE PHOSPHATASE FAMILY PROTEIN-RELATED"/>
    <property type="match status" value="1"/>
</dbReference>
<dbReference type="InterPro" id="IPR029033">
    <property type="entry name" value="His_PPase_superfam"/>
</dbReference>
<dbReference type="GO" id="GO:0005737">
    <property type="term" value="C:cytoplasm"/>
    <property type="evidence" value="ECO:0007669"/>
    <property type="project" value="TreeGrafter"/>
</dbReference>
<keyword evidence="2" id="KW-1185">Reference proteome</keyword>
<proteinExistence type="predicted"/>
<dbReference type="Pfam" id="PF00300">
    <property type="entry name" value="His_Phos_1"/>
    <property type="match status" value="1"/>
</dbReference>
<reference evidence="1" key="1">
    <citation type="submission" date="2021-07" db="EMBL/GenBank/DDBJ databases">
        <title>New genus and species of the family Alcaligenaceae.</title>
        <authorList>
            <person name="Hahn M.W."/>
        </authorList>
    </citation>
    <scope>NUCLEOTIDE SEQUENCE</scope>
    <source>
        <strain evidence="1">LF4-65</strain>
    </source>
</reference>
<dbReference type="AlphaFoldDB" id="A0A953NCQ0"/>
<dbReference type="Gene3D" id="3.40.50.1240">
    <property type="entry name" value="Phosphoglycerate mutase-like"/>
    <property type="match status" value="1"/>
</dbReference>
<dbReference type="InterPro" id="IPR050275">
    <property type="entry name" value="PGM_Phosphatase"/>
</dbReference>
<sequence length="204" mass="21927">MSIHFIRHGETLLNAARVIQPADTPLGPRGLEQAELAAQRIKALKPAAILSSDMPRAWQTAQAISRATGLTPQTTTLLWERNFGDFRGKPHNAFDFDPINMEDAPPNGESLATFHARVEQALAHALTLHATLNGPLIVVSHGLVIHSLLQRCVDLNGHSLPERISNTAVSTIDPAKPHRALLVNCTTHLSGTSLADDVKSLSGG</sequence>
<dbReference type="SUPFAM" id="SSF53254">
    <property type="entry name" value="Phosphoglycerate mutase-like"/>
    <property type="match status" value="1"/>
</dbReference>
<comment type="caution">
    <text evidence="1">The sequence shown here is derived from an EMBL/GenBank/DDBJ whole genome shotgun (WGS) entry which is preliminary data.</text>
</comment>
<organism evidence="1 2">
    <name type="scientific">Zwartia hollandica</name>
    <dbReference type="NCBI Taxonomy" id="324606"/>
    <lineage>
        <taxon>Bacteria</taxon>
        <taxon>Pseudomonadati</taxon>
        <taxon>Pseudomonadota</taxon>
        <taxon>Betaproteobacteria</taxon>
        <taxon>Burkholderiales</taxon>
        <taxon>Alcaligenaceae</taxon>
        <taxon>Zwartia</taxon>
    </lineage>
</organism>
<dbReference type="InterPro" id="IPR013078">
    <property type="entry name" value="His_Pase_superF_clade-1"/>
</dbReference>
<gene>
    <name evidence="1" type="ORF">KZZ10_15035</name>
</gene>
<dbReference type="CDD" id="cd07067">
    <property type="entry name" value="HP_PGM_like"/>
    <property type="match status" value="1"/>
</dbReference>
<dbReference type="PANTHER" id="PTHR48100">
    <property type="entry name" value="BROAD-SPECIFICITY PHOSPHATASE YOR283W-RELATED"/>
    <property type="match status" value="1"/>
</dbReference>
<dbReference type="RefSeq" id="WP_259662363.1">
    <property type="nucleotide sequence ID" value="NZ_JAHXRI010000025.1"/>
</dbReference>
<evidence type="ECO:0000313" key="1">
    <source>
        <dbReference type="EMBL" id="MBZ1351957.1"/>
    </source>
</evidence>
<dbReference type="EMBL" id="JAHXRI010000025">
    <property type="protein sequence ID" value="MBZ1351957.1"/>
    <property type="molecule type" value="Genomic_DNA"/>
</dbReference>
<accession>A0A953NCQ0</accession>